<dbReference type="InterPro" id="IPR011990">
    <property type="entry name" value="TPR-like_helical_dom_sf"/>
</dbReference>
<evidence type="ECO:0000256" key="3">
    <source>
        <dbReference type="PROSITE-ProRule" id="PRU00339"/>
    </source>
</evidence>
<comment type="caution">
    <text evidence="5">The sequence shown here is derived from an EMBL/GenBank/DDBJ whole genome shotgun (WGS) entry which is preliminary data.</text>
</comment>
<feature type="repeat" description="TPR" evidence="3">
    <location>
        <begin position="979"/>
        <end position="1012"/>
    </location>
</feature>
<feature type="repeat" description="TPR" evidence="3">
    <location>
        <begin position="895"/>
        <end position="928"/>
    </location>
</feature>
<sequence length="1177" mass="132804">MASSVKYSEKQLNYFRICHVTTDILTEGLREIFKQEWDNLYKTKLGEWKDDPKNGSDFRNGESLRNQKRHARLLTTMIKGNRAEWDCTMLFYAILFSDCIHSLDPVVWSNVDKLRLFRNEEFAHIAQGHLSDVEFQKAISKVENAFLALGLSTVEIQDVKTQICFPTEQLRHVLKKVDDLKQEVQEKEKEVQEKEREVRDKDKNLQEKEKAIQENNKKLQEKGKELQQKEQQRKTLEEQLNSEASSFCILPPKPSHNVANRDSDVSKIIEQLKALKNSTGLSYLYLSGNPGSGKSQIASLVANNFFDEVKGSTSFVMTLNAENSKTLMESYATFARHLKCPEYAVTNTLISKDLSIDEKIRSLRALISTKIELYSSWLLIVDNVTDMSHLDGNLPDPGNGQCAKGQLLITTQDTASIPPSGSFIQHIPVSKGMEPHEAGSLLEMLSGFNDPEMEKEVARVLDYQPLALASAATYVREVRNNKLTPNFSWDDFLKKLDQGKRSTTEAMLAGSNPSYKNSMTVATTLAVKKAIATDKVLEHTFHLLSVCAPHPLNLEIVVNYLKKVKEERRDPEILATRICKCSLLLFEKDDSGDYIRVHQVVHDVINTVMKTLAKNKELEAVDGAILSFCQVIGHILDEDDSHTLIRGKKIVPHLVTLSELIDALFSEEGISDAIKAGSSTPYDYRNYFETLGKTCKKHCEFRSALMYFNTMLRLTQCDEVFGDKDVINAYGFIGTVHHSLGDLQQEKECHDRALAIRLKRLGPEHVDVASSYNNLGSVYRVLGDLQQAKECHDRALAIRLKRLGPEHVDVASSYNNLGTLHYDLGDLQQAKECHDRALAIRLKRLGPEHVDVAVCYSNLGTLHHDRGDLQQAKECHDRALAICLKRLGPEHVKVASSYNNLGTLHHDLGDLQQAKECHDRALAIRLKRLGPEHVLVAVCYKNLGSVYRVLGDLQQAKECHDRALAICLKRLGPEHVHVASSYNNLGTLHHDLGDLQQAKECHDRALAIRLKRLGPEHVDVAVCYHSLGSVYRVLGDLQQAKECHDRALAIRLKRLGPEHVDVASSYNNLGTLHHDLGDLQQAKECHDRALAIRLKRLGPEHVDVAVCYNNLGTLHHDLGDLQQAKECHDRALAIRLKRLGPQHIDVGAMQNNLMIVQREREIRRTSTISHRVCCMIF</sequence>
<dbReference type="Pfam" id="PF13424">
    <property type="entry name" value="TPR_12"/>
    <property type="match status" value="4"/>
</dbReference>
<keyword evidence="6" id="KW-1185">Reference proteome</keyword>
<dbReference type="AlphaFoldDB" id="A0AAU9WDD9"/>
<feature type="repeat" description="TPR" evidence="3">
    <location>
        <begin position="1021"/>
        <end position="1054"/>
    </location>
</feature>
<reference evidence="5 6" key="1">
    <citation type="submission" date="2022-05" db="EMBL/GenBank/DDBJ databases">
        <authorList>
            <consortium name="Genoscope - CEA"/>
            <person name="William W."/>
        </authorList>
    </citation>
    <scope>NUCLEOTIDE SEQUENCE [LARGE SCALE GENOMIC DNA]</scope>
</reference>
<dbReference type="PANTHER" id="PTHR45641">
    <property type="entry name" value="TETRATRICOPEPTIDE REPEAT PROTEIN (AFU_ORTHOLOGUE AFUA_6G03870)"/>
    <property type="match status" value="1"/>
</dbReference>
<keyword evidence="1" id="KW-0677">Repeat</keyword>
<gene>
    <name evidence="5" type="ORF">PMEA_00003698</name>
</gene>
<feature type="repeat" description="TPR" evidence="3">
    <location>
        <begin position="1105"/>
        <end position="1138"/>
    </location>
</feature>
<dbReference type="Gene3D" id="3.40.50.300">
    <property type="entry name" value="P-loop containing nucleotide triphosphate hydrolases"/>
    <property type="match status" value="1"/>
</dbReference>
<accession>A0AAU9WDD9</accession>
<dbReference type="SUPFAM" id="SSF48452">
    <property type="entry name" value="TPR-like"/>
    <property type="match status" value="1"/>
</dbReference>
<protein>
    <recommendedName>
        <fullName evidence="7">Nephrocystin-3</fullName>
    </recommendedName>
</protein>
<dbReference type="InterPro" id="IPR019734">
    <property type="entry name" value="TPR_rpt"/>
</dbReference>
<evidence type="ECO:0000256" key="2">
    <source>
        <dbReference type="ARBA" id="ARBA00022803"/>
    </source>
</evidence>
<feature type="region of interest" description="Disordered" evidence="4">
    <location>
        <begin position="187"/>
        <end position="208"/>
    </location>
</feature>
<name>A0AAU9WDD9_9CNID</name>
<evidence type="ECO:0000256" key="4">
    <source>
        <dbReference type="SAM" id="MobiDB-lite"/>
    </source>
</evidence>
<evidence type="ECO:0000256" key="1">
    <source>
        <dbReference type="ARBA" id="ARBA00022737"/>
    </source>
</evidence>
<keyword evidence="2 3" id="KW-0802">TPR repeat</keyword>
<evidence type="ECO:0000313" key="5">
    <source>
        <dbReference type="EMBL" id="CAH3110492.1"/>
    </source>
</evidence>
<organism evidence="5 6">
    <name type="scientific">Pocillopora meandrina</name>
    <dbReference type="NCBI Taxonomy" id="46732"/>
    <lineage>
        <taxon>Eukaryota</taxon>
        <taxon>Metazoa</taxon>
        <taxon>Cnidaria</taxon>
        <taxon>Anthozoa</taxon>
        <taxon>Hexacorallia</taxon>
        <taxon>Scleractinia</taxon>
        <taxon>Astrocoeniina</taxon>
        <taxon>Pocilloporidae</taxon>
        <taxon>Pocillopora</taxon>
    </lineage>
</organism>
<feature type="repeat" description="TPR" evidence="3">
    <location>
        <begin position="769"/>
        <end position="802"/>
    </location>
</feature>
<dbReference type="PROSITE" id="PS50005">
    <property type="entry name" value="TPR"/>
    <property type="match status" value="7"/>
</dbReference>
<dbReference type="PANTHER" id="PTHR45641:SF19">
    <property type="entry name" value="NEPHROCYSTIN-3"/>
    <property type="match status" value="1"/>
</dbReference>
<dbReference type="InterPro" id="IPR027417">
    <property type="entry name" value="P-loop_NTPase"/>
</dbReference>
<dbReference type="Pfam" id="PF13374">
    <property type="entry name" value="TPR_10"/>
    <property type="match status" value="1"/>
</dbReference>
<proteinExistence type="predicted"/>
<feature type="repeat" description="TPR" evidence="3">
    <location>
        <begin position="1063"/>
        <end position="1096"/>
    </location>
</feature>
<dbReference type="SUPFAM" id="SSF52540">
    <property type="entry name" value="P-loop containing nucleoside triphosphate hydrolases"/>
    <property type="match status" value="1"/>
</dbReference>
<dbReference type="SMART" id="SM00028">
    <property type="entry name" value="TPR"/>
    <property type="match status" value="10"/>
</dbReference>
<feature type="repeat" description="TPR" evidence="3">
    <location>
        <begin position="811"/>
        <end position="844"/>
    </location>
</feature>
<evidence type="ECO:0008006" key="7">
    <source>
        <dbReference type="Google" id="ProtNLM"/>
    </source>
</evidence>
<dbReference type="Gene3D" id="1.25.40.10">
    <property type="entry name" value="Tetratricopeptide repeat domain"/>
    <property type="match status" value="3"/>
</dbReference>
<dbReference type="Proteomes" id="UP001159428">
    <property type="component" value="Unassembled WGS sequence"/>
</dbReference>
<evidence type="ECO:0000313" key="6">
    <source>
        <dbReference type="Proteomes" id="UP001159428"/>
    </source>
</evidence>
<dbReference type="EMBL" id="CALNXJ010000012">
    <property type="protein sequence ID" value="CAH3110492.1"/>
    <property type="molecule type" value="Genomic_DNA"/>
</dbReference>